<dbReference type="PANTHER" id="PTHR41287">
    <property type="match status" value="1"/>
</dbReference>
<evidence type="ECO:0000259" key="2">
    <source>
        <dbReference type="Pfam" id="PF20441"/>
    </source>
</evidence>
<feature type="domain" description="Terminase large subunit-like endonuclease" evidence="2">
    <location>
        <begin position="266"/>
        <end position="556"/>
    </location>
</feature>
<dbReference type="InterPro" id="IPR027417">
    <property type="entry name" value="P-loop_NTPase"/>
</dbReference>
<dbReference type="EMBL" id="FN597644">
    <property type="protein sequence ID" value="CBI44215.1"/>
    <property type="molecule type" value="Genomic_DNA"/>
</dbReference>
<organism evidence="3 4">
    <name type="scientific">Bacillus amyloliquefaciens (strain ATCC 23350 / DSM 7 / BCRC 11601 / CCUG 28519 / NBRC 15535 / NRRL B-14393 / F)</name>
    <dbReference type="NCBI Taxonomy" id="692420"/>
    <lineage>
        <taxon>Bacteria</taxon>
        <taxon>Bacillati</taxon>
        <taxon>Bacillota</taxon>
        <taxon>Bacilli</taxon>
        <taxon>Bacillales</taxon>
        <taxon>Bacillaceae</taxon>
        <taxon>Bacillus</taxon>
        <taxon>Bacillus amyloliquefaciens group</taxon>
    </lineage>
</organism>
<reference evidence="3 4" key="1">
    <citation type="journal article" date="2011" name="Int. J. Syst. Evol. Microbiol.">
        <title>Relationship of Bacillus amyloliquefaciens clades associated with strains DSM 7T and FZB42T: a proposal for Bacillus amyloliquefaciens subsp. amyloliquefaciens subsp. nov. and Bacillus amyloliquefaciens subsp. plantarum subsp. nov. based on complete genome sequence comparisons.</title>
        <authorList>
            <person name="Borriss R."/>
            <person name="Chen X.H."/>
            <person name="Rueckert C."/>
            <person name="Blom J."/>
            <person name="Becker A."/>
            <person name="Baumgarth B."/>
            <person name="Fan B."/>
            <person name="Pukall R."/>
            <person name="Schumann P."/>
            <person name="Sproer C."/>
            <person name="Junge H."/>
            <person name="Vater J."/>
            <person name="Puhler A."/>
            <person name="Klenk H.P."/>
        </authorList>
    </citation>
    <scope>NUCLEOTIDE SEQUENCE [LARGE SCALE GENOMIC DNA]</scope>
    <source>
        <strain evidence="4">DSM 7</strain>
    </source>
</reference>
<dbReference type="Pfam" id="PF20441">
    <property type="entry name" value="TerL_nuclease"/>
    <property type="match status" value="1"/>
</dbReference>
<dbReference type="PANTHER" id="PTHR41287:SF1">
    <property type="entry name" value="PROTEIN YMFN"/>
    <property type="match status" value="1"/>
</dbReference>
<gene>
    <name evidence="3" type="ordered locus">BAMF_3089</name>
</gene>
<sequence>MTTERIDPGTLYAKKVVSGEITACKKVIKACQRHLRDLERAADPSFEYEYRPEKAKKVIKFLEILPDISTGKPTKLALFQKFIVYMLYAWRNKETGFRRFTKAYISMARKGGKSVLVAGLALYELIYGESPKFDRQIYATANSRGQARTVFKMISMQLKKIRSQSKAIRKWTKIIQNEIRYLKDDCVIMPLSRDTDNLDSLNVLIGILDEYHTASNTKMMEVLESSQGQQDQGLILIISTAGFKLNGPMYSQEYPYVDDILSGRKENENYFAIVYEQDDEEEIYDESTWIKSNPLLEVEGLQKKLLTNLRKKLKEALDKDDLNGTLVKNFNLWQSASSESFVNGRDWKSCGVDTAPEIMGKPVYIGVDLSRTEDLSALSFIYPLEDEDETFYVDSHSFVGTKGGLDNKIERDKLDYRALSKAGYCTITDKKSGIINLQQVIDYMINHIQENDLQVEGIFYDPYNISLFLNEMEKYGYEDKLIEVRQGARTLSEPTKDFRLNVFDRKIIHSINPLLNTALHNAMVKKVNDTIQINKDLNREKIDPAAAMMNAHTGAMFHYKQDKFDWNTYYESEEFTL</sequence>
<dbReference type="InterPro" id="IPR046461">
    <property type="entry name" value="TerL_ATPase"/>
</dbReference>
<dbReference type="InterPro" id="IPR005021">
    <property type="entry name" value="Terminase_largesu-like"/>
</dbReference>
<reference evidence="4" key="2">
    <citation type="journal article" date="2011" name="J. Biotechnol.">
        <title>Genome sequence of B. amyloliquefaciens type strain DSM7(T) reveals differences to plant-associated B. amyloliquefaciens FZB42.</title>
        <authorList>
            <person name="Ruckert C."/>
            <person name="Blom J."/>
            <person name="Chen X."/>
            <person name="Reva O."/>
            <person name="Borriss R."/>
        </authorList>
    </citation>
    <scope>NUCLEOTIDE SEQUENCE [LARGE SCALE GENOMIC DNA]</scope>
    <source>
        <strain evidence="4">DSM 7</strain>
    </source>
</reference>
<evidence type="ECO:0000259" key="1">
    <source>
        <dbReference type="Pfam" id="PF03354"/>
    </source>
</evidence>
<feature type="domain" description="Terminase large subunit-like ATPase" evidence="1">
    <location>
        <begin position="79"/>
        <end position="257"/>
    </location>
</feature>
<keyword evidence="4" id="KW-1185">Reference proteome</keyword>
<dbReference type="AlphaFoldDB" id="A0A9P1NJ94"/>
<dbReference type="Pfam" id="PF03354">
    <property type="entry name" value="TerL_ATPase"/>
    <property type="match status" value="1"/>
</dbReference>
<proteinExistence type="predicted"/>
<dbReference type="Proteomes" id="UP000006562">
    <property type="component" value="Chromosome"/>
</dbReference>
<evidence type="ECO:0000313" key="3">
    <source>
        <dbReference type="EMBL" id="CBI44215.1"/>
    </source>
</evidence>
<evidence type="ECO:0000313" key="4">
    <source>
        <dbReference type="Proteomes" id="UP000006562"/>
    </source>
</evidence>
<name>A0A9P1NJ94_BACAS</name>
<dbReference type="KEGG" id="bao:BAMF_3089"/>
<protein>
    <submittedName>
        <fullName evidence="3">Terminase large subunit</fullName>
    </submittedName>
</protein>
<dbReference type="RefSeq" id="WP_013353509.1">
    <property type="nucleotide sequence ID" value="NC_014551.1"/>
</dbReference>
<dbReference type="GO" id="GO:0004519">
    <property type="term" value="F:endonuclease activity"/>
    <property type="evidence" value="ECO:0007669"/>
    <property type="project" value="InterPro"/>
</dbReference>
<dbReference type="Gene3D" id="3.40.50.300">
    <property type="entry name" value="P-loop containing nucleotide triphosphate hydrolases"/>
    <property type="match status" value="1"/>
</dbReference>
<accession>A0A9P1NJ94</accession>
<dbReference type="InterPro" id="IPR046462">
    <property type="entry name" value="TerL_nuclease"/>
</dbReference>